<evidence type="ECO:0000313" key="10">
    <source>
        <dbReference type="Proteomes" id="UP001634393"/>
    </source>
</evidence>
<evidence type="ECO:0000256" key="2">
    <source>
        <dbReference type="ARBA" id="ARBA00023015"/>
    </source>
</evidence>
<accession>A0ABD3RQ71</accession>
<evidence type="ECO:0000256" key="7">
    <source>
        <dbReference type="SAM" id="MobiDB-lite"/>
    </source>
</evidence>
<dbReference type="Pfam" id="PF00170">
    <property type="entry name" value="bZIP_1"/>
    <property type="match status" value="1"/>
</dbReference>
<proteinExistence type="predicted"/>
<dbReference type="EMBL" id="JBJXBP010000008">
    <property type="protein sequence ID" value="KAL3814056.1"/>
    <property type="molecule type" value="Genomic_DNA"/>
</dbReference>
<protein>
    <recommendedName>
        <fullName evidence="8">BZIP domain-containing protein</fullName>
    </recommendedName>
</protein>
<evidence type="ECO:0000256" key="4">
    <source>
        <dbReference type="ARBA" id="ARBA00023163"/>
    </source>
</evidence>
<keyword evidence="3" id="KW-0238">DNA-binding</keyword>
<feature type="compositionally biased region" description="Basic and acidic residues" evidence="7">
    <location>
        <begin position="171"/>
        <end position="185"/>
    </location>
</feature>
<evidence type="ECO:0000256" key="6">
    <source>
        <dbReference type="SAM" id="Coils"/>
    </source>
</evidence>
<sequence length="410" mass="46105">MDGNNEEEANNTMQMVESSSVGSLLPEQQHVMNELEIPQFHGLQIRQFSPNMGSIGIPPSHPRIPLISPYSQIPVVNRHVVGESLSSRKFHKRSYSDIPSTIMPLKSTHGSQPVQLDQRKIIRGETSAEGMGENKSDQGGVVDDLHSIYMNLDNINEINYTGDQKLGNENWEDHARGTKTNRGDSSDNETINSAGVVPRHNRSVSMDSFMGKTNFVDDESPKMFPSPNNSSVDSFVFGTSEISEAEMKKIMADDRLSKIATNDPKRAKRMLSNRESAARSKERKMKYIAELEHKVQALQTKATTLSFELTQLQSESAALTSQNNKLKYCLQAMNQQSQLRMALDESFTAEIQRLTNSIATSRNQQLSINHQMYQLRQQQVSQLNMHQLQRQQDPQQPSNDNTPTSNGQNQ</sequence>
<feature type="region of interest" description="Disordered" evidence="7">
    <location>
        <begin position="1"/>
        <end position="23"/>
    </location>
</feature>
<dbReference type="CDD" id="cd14703">
    <property type="entry name" value="bZIP_plant_RF2"/>
    <property type="match status" value="1"/>
</dbReference>
<dbReference type="PANTHER" id="PTHR13690">
    <property type="entry name" value="TRANSCRIPTION FACTOR POSF21-RELATED"/>
    <property type="match status" value="1"/>
</dbReference>
<dbReference type="InterPro" id="IPR004827">
    <property type="entry name" value="bZIP"/>
</dbReference>
<name>A0ABD3RQ71_9LAMI</name>
<dbReference type="Proteomes" id="UP001634393">
    <property type="component" value="Unassembled WGS sequence"/>
</dbReference>
<dbReference type="InterPro" id="IPR044759">
    <property type="entry name" value="bZIP_RF2"/>
</dbReference>
<evidence type="ECO:0000256" key="1">
    <source>
        <dbReference type="ARBA" id="ARBA00004123"/>
    </source>
</evidence>
<evidence type="ECO:0000313" key="9">
    <source>
        <dbReference type="EMBL" id="KAL3814056.1"/>
    </source>
</evidence>
<dbReference type="Gene3D" id="1.20.5.170">
    <property type="match status" value="1"/>
</dbReference>
<dbReference type="InterPro" id="IPR046347">
    <property type="entry name" value="bZIP_sf"/>
</dbReference>
<evidence type="ECO:0000256" key="3">
    <source>
        <dbReference type="ARBA" id="ARBA00023125"/>
    </source>
</evidence>
<keyword evidence="4" id="KW-0804">Transcription</keyword>
<feature type="region of interest" description="Disordered" evidence="7">
    <location>
        <begin position="166"/>
        <end position="193"/>
    </location>
</feature>
<evidence type="ECO:0000256" key="5">
    <source>
        <dbReference type="ARBA" id="ARBA00023242"/>
    </source>
</evidence>
<organism evidence="9 10">
    <name type="scientific">Penstemon smallii</name>
    <dbReference type="NCBI Taxonomy" id="265156"/>
    <lineage>
        <taxon>Eukaryota</taxon>
        <taxon>Viridiplantae</taxon>
        <taxon>Streptophyta</taxon>
        <taxon>Embryophyta</taxon>
        <taxon>Tracheophyta</taxon>
        <taxon>Spermatophyta</taxon>
        <taxon>Magnoliopsida</taxon>
        <taxon>eudicotyledons</taxon>
        <taxon>Gunneridae</taxon>
        <taxon>Pentapetalae</taxon>
        <taxon>asterids</taxon>
        <taxon>lamiids</taxon>
        <taxon>Lamiales</taxon>
        <taxon>Plantaginaceae</taxon>
        <taxon>Cheloneae</taxon>
        <taxon>Penstemon</taxon>
    </lineage>
</organism>
<feature type="domain" description="BZIP" evidence="8">
    <location>
        <begin position="263"/>
        <end position="326"/>
    </location>
</feature>
<feature type="compositionally biased region" description="Polar residues" evidence="7">
    <location>
        <begin position="10"/>
        <end position="22"/>
    </location>
</feature>
<feature type="compositionally biased region" description="Polar residues" evidence="7">
    <location>
        <begin position="397"/>
        <end position="410"/>
    </location>
</feature>
<dbReference type="PANTHER" id="PTHR13690:SF80">
    <property type="entry name" value="BZIP TRANSCRIPTION FACTOR FAMILY PROTEIN-RELATED"/>
    <property type="match status" value="1"/>
</dbReference>
<dbReference type="GO" id="GO:0005634">
    <property type="term" value="C:nucleus"/>
    <property type="evidence" value="ECO:0007669"/>
    <property type="project" value="UniProtKB-SubCell"/>
</dbReference>
<keyword evidence="6" id="KW-0175">Coiled coil</keyword>
<feature type="compositionally biased region" description="Low complexity" evidence="7">
    <location>
        <begin position="387"/>
        <end position="396"/>
    </location>
</feature>
<dbReference type="AlphaFoldDB" id="A0ABD3RQ71"/>
<comment type="subcellular location">
    <subcellularLocation>
        <location evidence="1">Nucleus</location>
    </subcellularLocation>
</comment>
<feature type="region of interest" description="Disordered" evidence="7">
    <location>
        <begin position="382"/>
        <end position="410"/>
    </location>
</feature>
<dbReference type="SMART" id="SM00338">
    <property type="entry name" value="BRLZ"/>
    <property type="match status" value="1"/>
</dbReference>
<evidence type="ECO:0000259" key="8">
    <source>
        <dbReference type="PROSITE" id="PS50217"/>
    </source>
</evidence>
<feature type="coiled-coil region" evidence="6">
    <location>
        <begin position="281"/>
        <end position="308"/>
    </location>
</feature>
<gene>
    <name evidence="9" type="ORF">ACJIZ3_015324</name>
</gene>
<keyword evidence="2" id="KW-0805">Transcription regulation</keyword>
<dbReference type="PROSITE" id="PS50217">
    <property type="entry name" value="BZIP"/>
    <property type="match status" value="1"/>
</dbReference>
<dbReference type="SUPFAM" id="SSF57959">
    <property type="entry name" value="Leucine zipper domain"/>
    <property type="match status" value="1"/>
</dbReference>
<dbReference type="GO" id="GO:0003677">
    <property type="term" value="F:DNA binding"/>
    <property type="evidence" value="ECO:0007669"/>
    <property type="project" value="UniProtKB-KW"/>
</dbReference>
<reference evidence="9 10" key="1">
    <citation type="submission" date="2024-12" db="EMBL/GenBank/DDBJ databases">
        <title>The unique morphological basis and parallel evolutionary history of personate flowers in Penstemon.</title>
        <authorList>
            <person name="Depatie T.H."/>
            <person name="Wessinger C.A."/>
        </authorList>
    </citation>
    <scope>NUCLEOTIDE SEQUENCE [LARGE SCALE GENOMIC DNA]</scope>
    <source>
        <strain evidence="9">WTNN_2</strain>
        <tissue evidence="9">Leaf</tissue>
    </source>
</reference>
<keyword evidence="10" id="KW-1185">Reference proteome</keyword>
<keyword evidence="5" id="KW-0539">Nucleus</keyword>
<comment type="caution">
    <text evidence="9">The sequence shown here is derived from an EMBL/GenBank/DDBJ whole genome shotgun (WGS) entry which is preliminary data.</text>
</comment>